<dbReference type="OrthoDB" id="9975554at2759"/>
<evidence type="ECO:0000313" key="13">
    <source>
        <dbReference type="Proteomes" id="UP000770717"/>
    </source>
</evidence>
<keyword evidence="9" id="KW-0297">G-protein coupled receptor</keyword>
<feature type="transmembrane region" description="Helical" evidence="10">
    <location>
        <begin position="240"/>
        <end position="264"/>
    </location>
</feature>
<dbReference type="GO" id="GO:0004984">
    <property type="term" value="F:olfactory receptor activity"/>
    <property type="evidence" value="ECO:0007669"/>
    <property type="project" value="InterPro"/>
</dbReference>
<evidence type="ECO:0000256" key="1">
    <source>
        <dbReference type="ARBA" id="ARBA00004651"/>
    </source>
</evidence>
<dbReference type="GO" id="GO:0005886">
    <property type="term" value="C:plasma membrane"/>
    <property type="evidence" value="ECO:0007669"/>
    <property type="project" value="UniProtKB-SubCell"/>
</dbReference>
<dbReference type="GO" id="GO:0004930">
    <property type="term" value="F:G protein-coupled receptor activity"/>
    <property type="evidence" value="ECO:0007669"/>
    <property type="project" value="UniProtKB-KW"/>
</dbReference>
<dbReference type="InterPro" id="IPR000276">
    <property type="entry name" value="GPCR_Rhodpsn"/>
</dbReference>
<reference evidence="12" key="1">
    <citation type="thesis" date="2020" institute="ProQuest LLC" country="789 East Eisenhower Parkway, Ann Arbor, MI, USA">
        <title>Comparative Genomics and Chromosome Evolution.</title>
        <authorList>
            <person name="Mudd A.B."/>
        </authorList>
    </citation>
    <scope>NUCLEOTIDE SEQUENCE</scope>
    <source>
        <strain evidence="12">HN-11 Male</strain>
        <tissue evidence="12">Kidney and liver</tissue>
    </source>
</reference>
<dbReference type="PROSITE" id="PS50262">
    <property type="entry name" value="G_PROTEIN_RECEP_F1_2"/>
    <property type="match status" value="1"/>
</dbReference>
<comment type="caution">
    <text evidence="12">The sequence shown here is derived from an EMBL/GenBank/DDBJ whole genome shotgun (WGS) entry which is preliminary data.</text>
</comment>
<evidence type="ECO:0000256" key="7">
    <source>
        <dbReference type="ARBA" id="ARBA00023136"/>
    </source>
</evidence>
<sequence>MASKNETHINEFILLGLSSEFQPLLFGIFILIYLFTLIGNTMIILIVSLYSHLHTPMYLFLRSLSITEMLYTTVTVPRMLRDLLHKNKEISRMNCAAQFYFFCCLGASECFILAFMAYDRYLAICHPLHYITKMTKNKCLYISLGSWVTGLVLPLANIIMVFRLPFCNSKIIDHFFCDILQVIHLACMEVLPNTLIVIKLYVLIYTFLVIPLPFMLILLSYIRISMNVLRIRSAAGRNKAFSTCGSHLTSVSLFFGSATITYLRTEAINTYGGPKVWSLLFLVFVPMLNPLIYTLRNNEVKKALHRLGHTAFSG</sequence>
<dbReference type="AlphaFoldDB" id="A0A8J6BH02"/>
<dbReference type="InterPro" id="IPR000725">
    <property type="entry name" value="Olfact_rcpt"/>
</dbReference>
<evidence type="ECO:0000256" key="10">
    <source>
        <dbReference type="RuleBase" id="RU363047"/>
    </source>
</evidence>
<comment type="similarity">
    <text evidence="9">Belongs to the G-protein coupled receptor 1 family.</text>
</comment>
<keyword evidence="8 9" id="KW-0807">Transducer</keyword>
<dbReference type="PANTHER" id="PTHR26453">
    <property type="entry name" value="OLFACTORY RECEPTOR"/>
    <property type="match status" value="1"/>
</dbReference>
<evidence type="ECO:0000256" key="3">
    <source>
        <dbReference type="ARBA" id="ARBA00022606"/>
    </source>
</evidence>
<feature type="transmembrane region" description="Helical" evidence="10">
    <location>
        <begin position="59"/>
        <end position="79"/>
    </location>
</feature>
<keyword evidence="4 9" id="KW-0812">Transmembrane</keyword>
<dbReference type="FunFam" id="1.20.1070.10:FF:000001">
    <property type="entry name" value="Olfactory receptor"/>
    <property type="match status" value="1"/>
</dbReference>
<gene>
    <name evidence="12" type="ORF">GDO78_014155</name>
</gene>
<dbReference type="Pfam" id="PF13853">
    <property type="entry name" value="7tm_4"/>
    <property type="match status" value="1"/>
</dbReference>
<feature type="domain" description="G-protein coupled receptors family 1 profile" evidence="11">
    <location>
        <begin position="39"/>
        <end position="293"/>
    </location>
</feature>
<evidence type="ECO:0000256" key="9">
    <source>
        <dbReference type="RuleBase" id="RU000688"/>
    </source>
</evidence>
<dbReference type="InterPro" id="IPR017452">
    <property type="entry name" value="GPCR_Rhodpsn_7TM"/>
</dbReference>
<keyword evidence="13" id="KW-1185">Reference proteome</keyword>
<comment type="subcellular location">
    <subcellularLocation>
        <location evidence="1 10">Cell membrane</location>
        <topology evidence="1 10">Multi-pass membrane protein</topology>
    </subcellularLocation>
</comment>
<keyword evidence="7 10" id="KW-0472">Membrane</keyword>
<evidence type="ECO:0000256" key="2">
    <source>
        <dbReference type="ARBA" id="ARBA00022475"/>
    </source>
</evidence>
<organism evidence="12 13">
    <name type="scientific">Eleutherodactylus coqui</name>
    <name type="common">Puerto Rican coqui</name>
    <dbReference type="NCBI Taxonomy" id="57060"/>
    <lineage>
        <taxon>Eukaryota</taxon>
        <taxon>Metazoa</taxon>
        <taxon>Chordata</taxon>
        <taxon>Craniata</taxon>
        <taxon>Vertebrata</taxon>
        <taxon>Euteleostomi</taxon>
        <taxon>Amphibia</taxon>
        <taxon>Batrachia</taxon>
        <taxon>Anura</taxon>
        <taxon>Neobatrachia</taxon>
        <taxon>Hyloidea</taxon>
        <taxon>Eleutherodactylidae</taxon>
        <taxon>Eleutherodactylinae</taxon>
        <taxon>Eleutherodactylus</taxon>
        <taxon>Eleutherodactylus</taxon>
    </lineage>
</organism>
<name>A0A8J6BH02_ELECQ</name>
<accession>A0A8J6BH02</accession>
<keyword evidence="3 10" id="KW-0716">Sensory transduction</keyword>
<protein>
    <recommendedName>
        <fullName evidence="10">Olfactory receptor</fullName>
    </recommendedName>
</protein>
<evidence type="ECO:0000256" key="5">
    <source>
        <dbReference type="ARBA" id="ARBA00022725"/>
    </source>
</evidence>
<feature type="transmembrane region" description="Helical" evidence="10">
    <location>
        <begin position="24"/>
        <end position="47"/>
    </location>
</feature>
<evidence type="ECO:0000256" key="4">
    <source>
        <dbReference type="ARBA" id="ARBA00022692"/>
    </source>
</evidence>
<evidence type="ECO:0000313" key="12">
    <source>
        <dbReference type="EMBL" id="KAG9462423.1"/>
    </source>
</evidence>
<dbReference type="PRINTS" id="PR00245">
    <property type="entry name" value="OLFACTORYR"/>
</dbReference>
<dbReference type="EMBL" id="WNTK01011412">
    <property type="protein sequence ID" value="KAG9462423.1"/>
    <property type="molecule type" value="Genomic_DNA"/>
</dbReference>
<dbReference type="Proteomes" id="UP000770717">
    <property type="component" value="Unassembled WGS sequence"/>
</dbReference>
<dbReference type="SUPFAM" id="SSF81321">
    <property type="entry name" value="Family A G protein-coupled receptor-like"/>
    <property type="match status" value="1"/>
</dbReference>
<keyword evidence="2 10" id="KW-1003">Cell membrane</keyword>
<feature type="transmembrane region" description="Helical" evidence="10">
    <location>
        <begin position="198"/>
        <end position="219"/>
    </location>
</feature>
<dbReference type="CDD" id="cd15225">
    <property type="entry name" value="7tmA_OR10A-like"/>
    <property type="match status" value="1"/>
</dbReference>
<keyword evidence="6 10" id="KW-1133">Transmembrane helix</keyword>
<keyword evidence="5 10" id="KW-0552">Olfaction</keyword>
<keyword evidence="9" id="KW-0675">Receptor</keyword>
<dbReference type="Gene3D" id="1.20.1070.10">
    <property type="entry name" value="Rhodopsin 7-helix transmembrane proteins"/>
    <property type="match status" value="1"/>
</dbReference>
<dbReference type="PRINTS" id="PR00237">
    <property type="entry name" value="GPCRRHODOPSN"/>
</dbReference>
<dbReference type="PROSITE" id="PS00237">
    <property type="entry name" value="G_PROTEIN_RECEP_F1_1"/>
    <property type="match status" value="1"/>
</dbReference>
<feature type="transmembrane region" description="Helical" evidence="10">
    <location>
        <begin position="99"/>
        <end position="118"/>
    </location>
</feature>
<feature type="transmembrane region" description="Helical" evidence="10">
    <location>
        <begin position="276"/>
        <end position="295"/>
    </location>
</feature>
<evidence type="ECO:0000256" key="6">
    <source>
        <dbReference type="ARBA" id="ARBA00022989"/>
    </source>
</evidence>
<evidence type="ECO:0000256" key="8">
    <source>
        <dbReference type="ARBA" id="ARBA00023224"/>
    </source>
</evidence>
<proteinExistence type="inferred from homology"/>
<evidence type="ECO:0000259" key="11">
    <source>
        <dbReference type="PROSITE" id="PS50262"/>
    </source>
</evidence>
<feature type="transmembrane region" description="Helical" evidence="10">
    <location>
        <begin position="139"/>
        <end position="162"/>
    </location>
</feature>